<evidence type="ECO:0000313" key="8">
    <source>
        <dbReference type="Proteomes" id="UP000282574"/>
    </source>
</evidence>
<reference evidence="7 8" key="1">
    <citation type="journal article" date="2019" name="Genome Biol. Evol.">
        <title>Day and night: Metabolic profiles and evolutionary relationships of six axenic non-marine cyanobacteria.</title>
        <authorList>
            <person name="Will S.E."/>
            <person name="Henke P."/>
            <person name="Boedeker C."/>
            <person name="Huang S."/>
            <person name="Brinkmann H."/>
            <person name="Rohde M."/>
            <person name="Jarek M."/>
            <person name="Friedl T."/>
            <person name="Seufert S."/>
            <person name="Schumacher M."/>
            <person name="Overmann J."/>
            <person name="Neumann-Schaal M."/>
            <person name="Petersen J."/>
        </authorList>
    </citation>
    <scope>NUCLEOTIDE SEQUENCE [LARGE SCALE GENOMIC DNA]</scope>
    <source>
        <strain evidence="7 8">SAG 39.79</strain>
    </source>
</reference>
<dbReference type="AlphaFoldDB" id="A0AB37UN53"/>
<keyword evidence="4" id="KW-0274">FAD</keyword>
<keyword evidence="5" id="KW-0560">Oxidoreductase</keyword>
<dbReference type="InterPro" id="IPR023753">
    <property type="entry name" value="FAD/NAD-binding_dom"/>
</dbReference>
<dbReference type="RefSeq" id="WP_051033145.1">
    <property type="nucleotide sequence ID" value="NZ_JAVKZF010000002.1"/>
</dbReference>
<dbReference type="InterPro" id="IPR051169">
    <property type="entry name" value="NADH-Q_oxidoreductase"/>
</dbReference>
<name>A0AB37UN53_9CYAN</name>
<evidence type="ECO:0000313" key="7">
    <source>
        <dbReference type="EMBL" id="RUT12815.1"/>
    </source>
</evidence>
<keyword evidence="8" id="KW-1185">Reference proteome</keyword>
<dbReference type="Gene3D" id="3.50.50.100">
    <property type="match status" value="1"/>
</dbReference>
<dbReference type="InterPro" id="IPR036188">
    <property type="entry name" value="FAD/NAD-bd_sf"/>
</dbReference>
<proteinExistence type="inferred from homology"/>
<dbReference type="SUPFAM" id="SSF51905">
    <property type="entry name" value="FAD/NAD(P)-binding domain"/>
    <property type="match status" value="1"/>
</dbReference>
<organism evidence="7 8">
    <name type="scientific">Chroococcidiopsis cubana SAG 39.79</name>
    <dbReference type="NCBI Taxonomy" id="388085"/>
    <lineage>
        <taxon>Bacteria</taxon>
        <taxon>Bacillati</taxon>
        <taxon>Cyanobacteriota</taxon>
        <taxon>Cyanophyceae</taxon>
        <taxon>Chroococcidiopsidales</taxon>
        <taxon>Chroococcidiopsidaceae</taxon>
        <taxon>Chroococcidiopsis</taxon>
    </lineage>
</organism>
<evidence type="ECO:0000256" key="2">
    <source>
        <dbReference type="ARBA" id="ARBA00005272"/>
    </source>
</evidence>
<evidence type="ECO:0000256" key="4">
    <source>
        <dbReference type="ARBA" id="ARBA00022827"/>
    </source>
</evidence>
<comment type="caution">
    <text evidence="7">The sequence shown here is derived from an EMBL/GenBank/DDBJ whole genome shotgun (WGS) entry which is preliminary data.</text>
</comment>
<dbReference type="Pfam" id="PF07992">
    <property type="entry name" value="Pyr_redox_2"/>
    <property type="match status" value="1"/>
</dbReference>
<dbReference type="GO" id="GO:0019646">
    <property type="term" value="P:aerobic electron transport chain"/>
    <property type="evidence" value="ECO:0007669"/>
    <property type="project" value="TreeGrafter"/>
</dbReference>
<sequence>MTFAVLGDGRSGVELAATLADLLPDWYAQISGNKQEIRVVILQRGKEILKGDRDKLRSSANRALQQHVVPVELLLEAEISAVHPQRVEYKHGDRTLELPVATIIWTTGTAVNPLIKLFNK</sequence>
<feature type="domain" description="FAD/NAD(P)-binding" evidence="6">
    <location>
        <begin position="3"/>
        <end position="113"/>
    </location>
</feature>
<comment type="similarity">
    <text evidence="2">Belongs to the NADH dehydrogenase family.</text>
</comment>
<protein>
    <recommendedName>
        <fullName evidence="6">FAD/NAD(P)-binding domain-containing protein</fullName>
    </recommendedName>
</protein>
<dbReference type="EMBL" id="RSCK01000011">
    <property type="protein sequence ID" value="RUT12815.1"/>
    <property type="molecule type" value="Genomic_DNA"/>
</dbReference>
<comment type="cofactor">
    <cofactor evidence="1">
        <name>FAD</name>
        <dbReference type="ChEBI" id="CHEBI:57692"/>
    </cofactor>
</comment>
<keyword evidence="3" id="KW-0285">Flavoprotein</keyword>
<dbReference type="PANTHER" id="PTHR42913">
    <property type="entry name" value="APOPTOSIS-INDUCING FACTOR 1"/>
    <property type="match status" value="1"/>
</dbReference>
<dbReference type="PANTHER" id="PTHR42913:SF3">
    <property type="entry name" value="64 KDA MITOCHONDRIAL NADH DEHYDROGENASE (EUROFUNG)"/>
    <property type="match status" value="1"/>
</dbReference>
<evidence type="ECO:0000259" key="6">
    <source>
        <dbReference type="Pfam" id="PF07992"/>
    </source>
</evidence>
<evidence type="ECO:0000256" key="3">
    <source>
        <dbReference type="ARBA" id="ARBA00022630"/>
    </source>
</evidence>
<dbReference type="Proteomes" id="UP000282574">
    <property type="component" value="Unassembled WGS sequence"/>
</dbReference>
<accession>A0AB37UN53</accession>
<evidence type="ECO:0000256" key="5">
    <source>
        <dbReference type="ARBA" id="ARBA00023002"/>
    </source>
</evidence>
<gene>
    <name evidence="7" type="ORF">DSM107010_19450</name>
</gene>
<evidence type="ECO:0000256" key="1">
    <source>
        <dbReference type="ARBA" id="ARBA00001974"/>
    </source>
</evidence>
<dbReference type="GO" id="GO:0003955">
    <property type="term" value="F:NAD(P)H dehydrogenase (quinone) activity"/>
    <property type="evidence" value="ECO:0007669"/>
    <property type="project" value="TreeGrafter"/>
</dbReference>